<dbReference type="STRING" id="65357.A0A024FUI0"/>
<dbReference type="EMBL" id="CAIX01000211">
    <property type="protein sequence ID" value="CCI10314.1"/>
    <property type="molecule type" value="Genomic_DNA"/>
</dbReference>
<dbReference type="PANTHER" id="PTHR15977">
    <property type="entry name" value="CILIA- AND FLAGELLA-ASSOCIATED PROTEIN 46"/>
    <property type="match status" value="1"/>
</dbReference>
<evidence type="ECO:0000313" key="1">
    <source>
        <dbReference type="EMBL" id="CCI10314.1"/>
    </source>
</evidence>
<dbReference type="OrthoDB" id="68437at2759"/>
<comment type="caution">
    <text evidence="1">The sequence shown here is derived from an EMBL/GenBank/DDBJ whole genome shotgun (WGS) entry which is preliminary data.</text>
</comment>
<organism evidence="1 2">
    <name type="scientific">Albugo candida</name>
    <dbReference type="NCBI Taxonomy" id="65357"/>
    <lineage>
        <taxon>Eukaryota</taxon>
        <taxon>Sar</taxon>
        <taxon>Stramenopiles</taxon>
        <taxon>Oomycota</taxon>
        <taxon>Peronosporomycetes</taxon>
        <taxon>Albuginales</taxon>
        <taxon>Albuginaceae</taxon>
        <taxon>Albugo</taxon>
    </lineage>
</organism>
<accession>A0A024FUI0</accession>
<dbReference type="InterPro" id="IPR039586">
    <property type="entry name" value="CFAP46"/>
</dbReference>
<dbReference type="AlphaFoldDB" id="A0A024FUI0"/>
<dbReference type="InterPro" id="IPR057466">
    <property type="entry name" value="CFAP46_TPR"/>
</dbReference>
<reference evidence="1 2" key="1">
    <citation type="submission" date="2012-05" db="EMBL/GenBank/DDBJ databases">
        <title>Recombination and specialization in a pathogen metapopulation.</title>
        <authorList>
            <person name="Gardiner A."/>
            <person name="Kemen E."/>
            <person name="Schultz-Larsen T."/>
            <person name="MacLean D."/>
            <person name="Van Oosterhout C."/>
            <person name="Jones J.D.G."/>
        </authorList>
    </citation>
    <scope>NUCLEOTIDE SEQUENCE [LARGE SCALE GENOMIC DNA]</scope>
    <source>
        <strain evidence="1 2">Ac Nc2</strain>
    </source>
</reference>
<dbReference type="InParanoid" id="A0A024FUI0"/>
<gene>
    <name evidence="1" type="ORF">BN9_093100</name>
</gene>
<dbReference type="Proteomes" id="UP000053237">
    <property type="component" value="Unassembled WGS sequence"/>
</dbReference>
<keyword evidence="2" id="KW-1185">Reference proteome</keyword>
<sequence length="449" mass="51453">MCDREFFFLLERAFLPTEHANVLYDRKHYTSVRVEDIYKQLQNVDFDRKTFFFGGCDCLAEILTRLAEAAIHQRNYDTAQKAVSWFLRDIRLRNQLHCRILFAQAICHVNLSAEGKSGVPKIRAIMEAIEYVLQVVEFALQKQNRPRYDFLVYNSSMIYWRIARSLMKVKTIRFLISSLTTIIDALKIVSEADILWVARLKVTLAQAFIDDGQNACAAQFTAEVVEKMLLPFYIDTAALNKISSEGKREAHRLFQDALILQHYFSTINEPECRKLSITAANNATQFSTKLESKHYMVLLRLETLKFTGQAEDVSKELCQIFIESTGLKDYEASTISRKGLKAHCKITAAGSNVAISADDQLVVEIGIFALSRGIFDVAVHCEAVVKMSMDEVTPHLLLLHRFLCTMLHIECDELYAAFNQKVPRGKPHSMDKVKWMNKLLTYCARMQCK</sequence>
<evidence type="ECO:0000313" key="2">
    <source>
        <dbReference type="Proteomes" id="UP000053237"/>
    </source>
</evidence>
<dbReference type="PANTHER" id="PTHR15977:SF15">
    <property type="entry name" value="CILIA- AND FLAGELLA-ASSOCIATED PROTEIN 46"/>
    <property type="match status" value="1"/>
</dbReference>
<name>A0A024FUI0_9STRA</name>
<dbReference type="Pfam" id="PF25439">
    <property type="entry name" value="TPR_CFAP46_N"/>
    <property type="match status" value="1"/>
</dbReference>
<dbReference type="GO" id="GO:0060294">
    <property type="term" value="P:cilium movement involved in cell motility"/>
    <property type="evidence" value="ECO:0007669"/>
    <property type="project" value="InterPro"/>
</dbReference>
<dbReference type="GO" id="GO:0035082">
    <property type="term" value="P:axoneme assembly"/>
    <property type="evidence" value="ECO:0007669"/>
    <property type="project" value="InterPro"/>
</dbReference>
<protein>
    <submittedName>
        <fullName evidence="1">Uncharacterized protein</fullName>
    </submittedName>
</protein>
<proteinExistence type="predicted"/>